<proteinExistence type="predicted"/>
<dbReference type="InterPro" id="IPR010921">
    <property type="entry name" value="Trp_repressor/repl_initiator"/>
</dbReference>
<dbReference type="Pfam" id="PF01371">
    <property type="entry name" value="Trp_repressor"/>
    <property type="match status" value="1"/>
</dbReference>
<sequence length="136" mass="16624">MPYNERQQLLGELWSSVALLKTREEIKNFFRDLLSETEELMLARRIHIARLLLEGKSYEYIRENMHTSYVTIAGVHRWLHRGSERYKGMLKGIEEELKKQSRIKEKRRNQRTPFTFEWLKKRYPLHFLLFNLLDRS</sequence>
<dbReference type="InterPro" id="IPR013368">
    <property type="entry name" value="YecD_YerC"/>
</dbReference>
<dbReference type="Gene3D" id="1.10.1270.10">
    <property type="entry name" value="TrpR-like"/>
    <property type="match status" value="1"/>
</dbReference>
<dbReference type="InterPro" id="IPR038116">
    <property type="entry name" value="TrpR-like_sf"/>
</dbReference>
<accession>A0A1G2R3F8</accession>
<dbReference type="GO" id="GO:0043565">
    <property type="term" value="F:sequence-specific DNA binding"/>
    <property type="evidence" value="ECO:0007669"/>
    <property type="project" value="InterPro"/>
</dbReference>
<gene>
    <name evidence="1" type="ORF">A3C82_02550</name>
</gene>
<dbReference type="Proteomes" id="UP000176901">
    <property type="component" value="Unassembled WGS sequence"/>
</dbReference>
<dbReference type="PANTHER" id="PTHR40080:SF1">
    <property type="entry name" value="TRPR-LIKE PROTEIN YERC_YECD"/>
    <property type="match status" value="1"/>
</dbReference>
<reference evidence="1 2" key="1">
    <citation type="journal article" date="2016" name="Nat. Commun.">
        <title>Thousands of microbial genomes shed light on interconnected biogeochemical processes in an aquifer system.</title>
        <authorList>
            <person name="Anantharaman K."/>
            <person name="Brown C.T."/>
            <person name="Hug L.A."/>
            <person name="Sharon I."/>
            <person name="Castelle C.J."/>
            <person name="Probst A.J."/>
            <person name="Thomas B.C."/>
            <person name="Singh A."/>
            <person name="Wilkins M.J."/>
            <person name="Karaoz U."/>
            <person name="Brodie E.L."/>
            <person name="Williams K.H."/>
            <person name="Hubbard S.S."/>
            <person name="Banfield J.F."/>
        </authorList>
    </citation>
    <scope>NUCLEOTIDE SEQUENCE [LARGE SCALE GENOMIC DNA]</scope>
</reference>
<comment type="caution">
    <text evidence="1">The sequence shown here is derived from an EMBL/GenBank/DDBJ whole genome shotgun (WGS) entry which is preliminary data.</text>
</comment>
<dbReference type="SUPFAM" id="SSF48295">
    <property type="entry name" value="TrpR-like"/>
    <property type="match status" value="1"/>
</dbReference>
<dbReference type="EMBL" id="MHTW01000018">
    <property type="protein sequence ID" value="OHA67108.1"/>
    <property type="molecule type" value="Genomic_DNA"/>
</dbReference>
<organism evidence="1 2">
    <name type="scientific">Candidatus Wildermuthbacteria bacterium RIFCSPHIGHO2_02_FULL_47_12</name>
    <dbReference type="NCBI Taxonomy" id="1802451"/>
    <lineage>
        <taxon>Bacteria</taxon>
        <taxon>Candidatus Wildermuthiibacteriota</taxon>
    </lineage>
</organism>
<protein>
    <recommendedName>
        <fullName evidence="3">TrpR like protein, YerC/YecD</fullName>
    </recommendedName>
</protein>
<dbReference type="STRING" id="1802451.A3C82_02550"/>
<dbReference type="GO" id="GO:0003700">
    <property type="term" value="F:DNA-binding transcription factor activity"/>
    <property type="evidence" value="ECO:0007669"/>
    <property type="project" value="InterPro"/>
</dbReference>
<name>A0A1G2R3F8_9BACT</name>
<dbReference type="InterPro" id="IPR000831">
    <property type="entry name" value="Trp_repress"/>
</dbReference>
<evidence type="ECO:0000313" key="2">
    <source>
        <dbReference type="Proteomes" id="UP000176901"/>
    </source>
</evidence>
<dbReference type="NCBIfam" id="TIGR02531">
    <property type="entry name" value="yecD_yerC"/>
    <property type="match status" value="1"/>
</dbReference>
<evidence type="ECO:0000313" key="1">
    <source>
        <dbReference type="EMBL" id="OHA67108.1"/>
    </source>
</evidence>
<evidence type="ECO:0008006" key="3">
    <source>
        <dbReference type="Google" id="ProtNLM"/>
    </source>
</evidence>
<dbReference type="PANTHER" id="PTHR40080">
    <property type="entry name" value="LMO1763 PROTEIN"/>
    <property type="match status" value="1"/>
</dbReference>
<dbReference type="AlphaFoldDB" id="A0A1G2R3F8"/>